<name>A0A139ASL9_GONPJ</name>
<dbReference type="AlphaFoldDB" id="A0A139ASL9"/>
<evidence type="ECO:0000256" key="1">
    <source>
        <dbReference type="SAM" id="MobiDB-lite"/>
    </source>
</evidence>
<protein>
    <submittedName>
        <fullName evidence="2">Uncharacterized protein</fullName>
    </submittedName>
</protein>
<evidence type="ECO:0000313" key="3">
    <source>
        <dbReference type="Proteomes" id="UP000070544"/>
    </source>
</evidence>
<keyword evidence="3" id="KW-1185">Reference proteome</keyword>
<feature type="compositionally biased region" description="Polar residues" evidence="1">
    <location>
        <begin position="580"/>
        <end position="592"/>
    </location>
</feature>
<feature type="region of interest" description="Disordered" evidence="1">
    <location>
        <begin position="235"/>
        <end position="260"/>
    </location>
</feature>
<evidence type="ECO:0000313" key="2">
    <source>
        <dbReference type="EMBL" id="KXS19699.1"/>
    </source>
</evidence>
<accession>A0A139ASL9</accession>
<organism evidence="2 3">
    <name type="scientific">Gonapodya prolifera (strain JEL478)</name>
    <name type="common">Monoblepharis prolifera</name>
    <dbReference type="NCBI Taxonomy" id="1344416"/>
    <lineage>
        <taxon>Eukaryota</taxon>
        <taxon>Fungi</taxon>
        <taxon>Fungi incertae sedis</taxon>
        <taxon>Chytridiomycota</taxon>
        <taxon>Chytridiomycota incertae sedis</taxon>
        <taxon>Monoblepharidomycetes</taxon>
        <taxon>Monoblepharidales</taxon>
        <taxon>Gonapodyaceae</taxon>
        <taxon>Gonapodya</taxon>
    </lineage>
</organism>
<feature type="compositionally biased region" description="Basic and acidic residues" evidence="1">
    <location>
        <begin position="155"/>
        <end position="167"/>
    </location>
</feature>
<reference evidence="2 3" key="1">
    <citation type="journal article" date="2015" name="Genome Biol. Evol.">
        <title>Phylogenomic analyses indicate that early fungi evolved digesting cell walls of algal ancestors of land plants.</title>
        <authorList>
            <person name="Chang Y."/>
            <person name="Wang S."/>
            <person name="Sekimoto S."/>
            <person name="Aerts A.L."/>
            <person name="Choi C."/>
            <person name="Clum A."/>
            <person name="LaButti K.M."/>
            <person name="Lindquist E.A."/>
            <person name="Yee Ngan C."/>
            <person name="Ohm R.A."/>
            <person name="Salamov A.A."/>
            <person name="Grigoriev I.V."/>
            <person name="Spatafora J.W."/>
            <person name="Berbee M.L."/>
        </authorList>
    </citation>
    <scope>NUCLEOTIDE SEQUENCE [LARGE SCALE GENOMIC DNA]</scope>
    <source>
        <strain evidence="2 3">JEL478</strain>
    </source>
</reference>
<sequence length="640" mass="68219">MTHTQARFAPLHWVFVPADSQDGKDIAALDESWVDEDGDVDVHARGDFGIGLVVDADGGDRDWMTESIPGGWDLETNGHQDLFVIRSYEHVRVNNTVGPQNRSNLSESGDNYLAETQKDGREPLELKMAKRPRGNGPNGGGAWVDTPSHHVQAQARKESRERLELRMPKRPKTNGGNGARMALPPPPYLIPDPMDEPSKNLCLLHHSSPSHSCSYSFLTPPQPPSLEHTFHLRYSHAPSTKPRPTSTSTSRLGKSRTPPLARVASNHATGSAAFPNDVVQAFWGGSKPKMDTRTGTGRVVGGADTSPRLGPRSPGARPAKRTKDPTATNTSTQPPASKRARLLPPSSPPSSSSPCSFSDPDADVDLDTATTTAPILKAQAQPRRRSRLVRHAHATPQLDLDGGASTQRKREVGLAAGVACARNEMDVEVGRGGSKGSNISKHTSPSFSASRRAQDAVGKAKTTDILRDTSTRGTGRLVPTPTLHAQTTQSGRKSHTTRTPLIDADASMSTHSDVSFPPTPTPVPVPFLVRRTLRMCRMGGRQEQEQGQGGTTRHAPTKPASKLGTGTVAHVPSRRATAPAPQTNAGPSSFTSGGRAPIPSPPAQPQPPRVHTGRTYVVKSRPWAFRGVGGTGKEGGGGVG</sequence>
<dbReference type="EMBL" id="KQ965737">
    <property type="protein sequence ID" value="KXS19699.1"/>
    <property type="molecule type" value="Genomic_DNA"/>
</dbReference>
<feature type="region of interest" description="Disordered" evidence="1">
    <location>
        <begin position="285"/>
        <end position="366"/>
    </location>
</feature>
<feature type="compositionally biased region" description="Polar residues" evidence="1">
    <location>
        <begin position="436"/>
        <end position="451"/>
    </location>
</feature>
<feature type="compositionally biased region" description="Basic and acidic residues" evidence="1">
    <location>
        <begin position="461"/>
        <end position="470"/>
    </location>
</feature>
<feature type="compositionally biased region" description="Pro residues" evidence="1">
    <location>
        <begin position="598"/>
        <end position="608"/>
    </location>
</feature>
<feature type="compositionally biased region" description="Low complexity" evidence="1">
    <location>
        <begin position="238"/>
        <end position="251"/>
    </location>
</feature>
<feature type="compositionally biased region" description="Gly residues" evidence="1">
    <location>
        <begin position="627"/>
        <end position="640"/>
    </location>
</feature>
<gene>
    <name evidence="2" type="ORF">M427DRAFT_28636</name>
</gene>
<feature type="compositionally biased region" description="Low complexity" evidence="1">
    <location>
        <begin position="349"/>
        <end position="359"/>
    </location>
</feature>
<proteinExistence type="predicted"/>
<feature type="compositionally biased region" description="Polar residues" evidence="1">
    <location>
        <begin position="325"/>
        <end position="335"/>
    </location>
</feature>
<feature type="region of interest" description="Disordered" evidence="1">
    <location>
        <begin position="540"/>
        <end position="640"/>
    </location>
</feature>
<feature type="region of interest" description="Disordered" evidence="1">
    <location>
        <begin position="115"/>
        <end position="194"/>
    </location>
</feature>
<feature type="compositionally biased region" description="Basic and acidic residues" evidence="1">
    <location>
        <begin position="116"/>
        <end position="128"/>
    </location>
</feature>
<feature type="region of interest" description="Disordered" evidence="1">
    <location>
        <begin position="429"/>
        <end position="499"/>
    </location>
</feature>
<dbReference type="Proteomes" id="UP000070544">
    <property type="component" value="Unassembled WGS sequence"/>
</dbReference>